<evidence type="ECO:0000256" key="2">
    <source>
        <dbReference type="ARBA" id="ARBA00004141"/>
    </source>
</evidence>
<protein>
    <recommendedName>
        <fullName evidence="3">histidine kinase</fullName>
        <ecNumber evidence="3">2.7.13.3</ecNumber>
    </recommendedName>
</protein>
<comment type="subcellular location">
    <subcellularLocation>
        <location evidence="2">Membrane</location>
        <topology evidence="2">Multi-pass membrane protein</topology>
    </subcellularLocation>
</comment>
<dbReference type="SUPFAM" id="SSF47384">
    <property type="entry name" value="Homodimeric domain of signal transducing histidine kinase"/>
    <property type="match status" value="1"/>
</dbReference>
<evidence type="ECO:0000256" key="1">
    <source>
        <dbReference type="ARBA" id="ARBA00000085"/>
    </source>
</evidence>
<keyword evidence="8 15" id="KW-0418">Kinase</keyword>
<evidence type="ECO:0000256" key="6">
    <source>
        <dbReference type="ARBA" id="ARBA00022692"/>
    </source>
</evidence>
<proteinExistence type="predicted"/>
<dbReference type="Gene3D" id="6.10.340.10">
    <property type="match status" value="1"/>
</dbReference>
<dbReference type="SUPFAM" id="SSF55874">
    <property type="entry name" value="ATPase domain of HSP90 chaperone/DNA topoisomerase II/histidine kinase"/>
    <property type="match status" value="1"/>
</dbReference>
<feature type="transmembrane region" description="Helical" evidence="13">
    <location>
        <begin position="9"/>
        <end position="29"/>
    </location>
</feature>
<dbReference type="EMBL" id="APML01000020">
    <property type="protein sequence ID" value="ENH97248.1"/>
    <property type="molecule type" value="Genomic_DNA"/>
</dbReference>
<dbReference type="PRINTS" id="PR00344">
    <property type="entry name" value="BCTRLSENSOR"/>
</dbReference>
<keyword evidence="5" id="KW-0808">Transferase</keyword>
<keyword evidence="11" id="KW-0902">Two-component regulatory system</keyword>
<dbReference type="PANTHER" id="PTHR45528">
    <property type="entry name" value="SENSOR HISTIDINE KINASE CPXA"/>
    <property type="match status" value="1"/>
</dbReference>
<reference evidence="15 16" key="1">
    <citation type="submission" date="2013-03" db="EMBL/GenBank/DDBJ databases">
        <title>Draft genome sequence of Gracibacillus halophilus YIM-C55.5, a moderately halophilic and thermophilic organism from the Xiaochaidamu salt lake.</title>
        <authorList>
            <person name="Sugumar T."/>
            <person name="Polireddy D.R."/>
            <person name="Antony A."/>
            <person name="Madhava Y.R."/>
            <person name="Sivakumar N."/>
        </authorList>
    </citation>
    <scope>NUCLEOTIDE SEQUENCE [LARGE SCALE GENOMIC DNA]</scope>
    <source>
        <strain evidence="15 16">YIM-C55.5</strain>
    </source>
</reference>
<evidence type="ECO:0000313" key="16">
    <source>
        <dbReference type="Proteomes" id="UP000012283"/>
    </source>
</evidence>
<dbReference type="GO" id="GO:0005524">
    <property type="term" value="F:ATP binding"/>
    <property type="evidence" value="ECO:0007669"/>
    <property type="project" value="UniProtKB-KW"/>
</dbReference>
<dbReference type="PANTHER" id="PTHR45528:SF8">
    <property type="entry name" value="HISTIDINE KINASE"/>
    <property type="match status" value="1"/>
</dbReference>
<dbReference type="RefSeq" id="WP_003466855.1">
    <property type="nucleotide sequence ID" value="NZ_APML01000020.1"/>
</dbReference>
<gene>
    <name evidence="15" type="ORF">J416_06415</name>
</gene>
<evidence type="ECO:0000256" key="3">
    <source>
        <dbReference type="ARBA" id="ARBA00012438"/>
    </source>
</evidence>
<evidence type="ECO:0000313" key="15">
    <source>
        <dbReference type="EMBL" id="ENH97248.1"/>
    </source>
</evidence>
<evidence type="ECO:0000259" key="14">
    <source>
        <dbReference type="PROSITE" id="PS50109"/>
    </source>
</evidence>
<dbReference type="PROSITE" id="PS50109">
    <property type="entry name" value="HIS_KIN"/>
    <property type="match status" value="1"/>
</dbReference>
<dbReference type="InterPro" id="IPR036890">
    <property type="entry name" value="HATPase_C_sf"/>
</dbReference>
<evidence type="ECO:0000256" key="5">
    <source>
        <dbReference type="ARBA" id="ARBA00022679"/>
    </source>
</evidence>
<organism evidence="15 16">
    <name type="scientific">Gracilibacillus halophilus YIM-C55.5</name>
    <dbReference type="NCBI Taxonomy" id="1308866"/>
    <lineage>
        <taxon>Bacteria</taxon>
        <taxon>Bacillati</taxon>
        <taxon>Bacillota</taxon>
        <taxon>Bacilli</taxon>
        <taxon>Bacillales</taxon>
        <taxon>Bacillaceae</taxon>
        <taxon>Gracilibacillus</taxon>
    </lineage>
</organism>
<dbReference type="GO" id="GO:0000155">
    <property type="term" value="F:phosphorelay sensor kinase activity"/>
    <property type="evidence" value="ECO:0007669"/>
    <property type="project" value="InterPro"/>
</dbReference>
<feature type="transmembrane region" description="Helical" evidence="13">
    <location>
        <begin position="35"/>
        <end position="54"/>
    </location>
</feature>
<dbReference type="InterPro" id="IPR036097">
    <property type="entry name" value="HisK_dim/P_sf"/>
</dbReference>
<keyword evidence="4" id="KW-0597">Phosphoprotein</keyword>
<evidence type="ECO:0000256" key="9">
    <source>
        <dbReference type="ARBA" id="ARBA00022840"/>
    </source>
</evidence>
<dbReference type="InterPro" id="IPR050398">
    <property type="entry name" value="HssS/ArlS-like"/>
</dbReference>
<evidence type="ECO:0000256" key="7">
    <source>
        <dbReference type="ARBA" id="ARBA00022741"/>
    </source>
</evidence>
<evidence type="ECO:0000256" key="8">
    <source>
        <dbReference type="ARBA" id="ARBA00022777"/>
    </source>
</evidence>
<dbReference type="SMART" id="SM00388">
    <property type="entry name" value="HisKA"/>
    <property type="match status" value="1"/>
</dbReference>
<dbReference type="Gene3D" id="1.10.287.130">
    <property type="match status" value="1"/>
</dbReference>
<keyword evidence="6 13" id="KW-0812">Transmembrane</keyword>
<sequence>MLRNRENQYLIGVLLGITLCATILATLIFSVQVAFFVFLISILFIVMILIFTSWRYRKLKQLAEYLRQVSAGNYHLDIRENREGELSVLQNEIYKMTLKLTEQTTIQEKEKQKLGDAISDISHQLKTPLTSMIVMADLLYDQTLPEEKRIEFTKNIRDQLGRIEWLVSTLLKLSKIDAGTALFQQDKLYAKDLIDQAVESVLVPLDIKQQKVRIEGDDQTVLTCDFQWTTEAIVNILKNAVEHTPEGGDILIYFHENTLYTEIIIQDTGIGISKEDIPYIFKRFYKGKDAGNDSVGIGLAMAYSIVTNQQGDIQVSSQPGKGTQFRMKFFKQMI</sequence>
<dbReference type="PATRIC" id="fig|1308866.3.peg.1296"/>
<dbReference type="Pfam" id="PF00512">
    <property type="entry name" value="HisKA"/>
    <property type="match status" value="1"/>
</dbReference>
<dbReference type="EC" id="2.7.13.3" evidence="3"/>
<dbReference type="InterPro" id="IPR004358">
    <property type="entry name" value="Sig_transdc_His_kin-like_C"/>
</dbReference>
<comment type="catalytic activity">
    <reaction evidence="1">
        <text>ATP + protein L-histidine = ADP + protein N-phospho-L-histidine.</text>
        <dbReference type="EC" id="2.7.13.3"/>
    </reaction>
</comment>
<keyword evidence="10 13" id="KW-1133">Transmembrane helix</keyword>
<evidence type="ECO:0000256" key="12">
    <source>
        <dbReference type="ARBA" id="ARBA00023136"/>
    </source>
</evidence>
<dbReference type="OrthoDB" id="9773956at2"/>
<name>N4WAB4_9BACI</name>
<accession>N4WAB4</accession>
<comment type="caution">
    <text evidence="15">The sequence shown here is derived from an EMBL/GenBank/DDBJ whole genome shotgun (WGS) entry which is preliminary data.</text>
</comment>
<dbReference type="InterPro" id="IPR005467">
    <property type="entry name" value="His_kinase_dom"/>
</dbReference>
<dbReference type="CDD" id="cd00082">
    <property type="entry name" value="HisKA"/>
    <property type="match status" value="1"/>
</dbReference>
<evidence type="ECO:0000256" key="13">
    <source>
        <dbReference type="SAM" id="Phobius"/>
    </source>
</evidence>
<dbReference type="Pfam" id="PF02518">
    <property type="entry name" value="HATPase_c"/>
    <property type="match status" value="1"/>
</dbReference>
<dbReference type="GO" id="GO:0005886">
    <property type="term" value="C:plasma membrane"/>
    <property type="evidence" value="ECO:0007669"/>
    <property type="project" value="TreeGrafter"/>
</dbReference>
<dbReference type="Gene3D" id="3.30.565.10">
    <property type="entry name" value="Histidine kinase-like ATPase, C-terminal domain"/>
    <property type="match status" value="1"/>
</dbReference>
<evidence type="ECO:0000256" key="11">
    <source>
        <dbReference type="ARBA" id="ARBA00023012"/>
    </source>
</evidence>
<keyword evidence="7" id="KW-0547">Nucleotide-binding</keyword>
<feature type="domain" description="Histidine kinase" evidence="14">
    <location>
        <begin position="120"/>
        <end position="333"/>
    </location>
</feature>
<keyword evidence="16" id="KW-1185">Reference proteome</keyword>
<dbReference type="STRING" id="1308866.J416_06415"/>
<keyword evidence="12 13" id="KW-0472">Membrane</keyword>
<dbReference type="Proteomes" id="UP000012283">
    <property type="component" value="Unassembled WGS sequence"/>
</dbReference>
<dbReference type="eggNOG" id="COG2205">
    <property type="taxonomic scope" value="Bacteria"/>
</dbReference>
<dbReference type="SMART" id="SM00387">
    <property type="entry name" value="HATPase_c"/>
    <property type="match status" value="1"/>
</dbReference>
<evidence type="ECO:0000256" key="4">
    <source>
        <dbReference type="ARBA" id="ARBA00022553"/>
    </source>
</evidence>
<dbReference type="AlphaFoldDB" id="N4WAB4"/>
<dbReference type="InterPro" id="IPR003594">
    <property type="entry name" value="HATPase_dom"/>
</dbReference>
<dbReference type="InterPro" id="IPR003661">
    <property type="entry name" value="HisK_dim/P_dom"/>
</dbReference>
<evidence type="ECO:0000256" key="10">
    <source>
        <dbReference type="ARBA" id="ARBA00022989"/>
    </source>
</evidence>
<keyword evidence="9" id="KW-0067">ATP-binding</keyword>